<feature type="domain" description="Peptidase S12 Pab87-related C-terminal" evidence="3">
    <location>
        <begin position="423"/>
        <end position="536"/>
    </location>
</feature>
<sequence length="545" mass="61141">MANMRVPRVQYEDIEDPMLVRLVAETLHDFHTPGLSIAILDNDSVKAKGFGFADDEHETPVLPETLFFTGSTTKSFISALAAGLVESPDHSISWQTPLVELIRDDFVLDQKTPAGQWSTNHVTVEDALSHRTGLPRHDHMWLNGTPSKRDVVRALRFVPVHQELRAGWEYSNIPYIAVSHAIETLTGATLKDLLKNQIFNPLGMLNSTFELGDALRLAKDSSDLEIARGHLWDESSQSYRRVLWDDIPPANGSGGILSNVLDYTRWIKHLMVPSNLNPALSSNAVKSLRMPRILTLKDENRPFIGPEAHCLGLYSQTYRGREVISHSGALAGYMANMLMLPPTAAEVKEGKSGWGVVTMQNSYGLAQDVVQWHLLDEHLETPKDQRFDMAAVVHKRQAEKQVEMEESNVLRRLFDVDVESFHIKPSLAIRMFEGVYQHPAYHAFRVSMSPSSEIPATKHVYRDEAGVLLYLEAAGKAFLNVTATLHHVSGDFWWAHKCSDRVSSWITDEALKVQFVVGVNGEVTGMRYQAEPAMPDELAFFLKVE</sequence>
<organism evidence="4 5">
    <name type="scientific">Septoria linicola</name>
    <dbReference type="NCBI Taxonomy" id="215465"/>
    <lineage>
        <taxon>Eukaryota</taxon>
        <taxon>Fungi</taxon>
        <taxon>Dikarya</taxon>
        <taxon>Ascomycota</taxon>
        <taxon>Pezizomycotina</taxon>
        <taxon>Dothideomycetes</taxon>
        <taxon>Dothideomycetidae</taxon>
        <taxon>Mycosphaerellales</taxon>
        <taxon>Mycosphaerellaceae</taxon>
        <taxon>Septoria</taxon>
    </lineage>
</organism>
<dbReference type="Pfam" id="PF00144">
    <property type="entry name" value="Beta-lactamase"/>
    <property type="match status" value="1"/>
</dbReference>
<dbReference type="PANTHER" id="PTHR46825">
    <property type="entry name" value="D-ALANYL-D-ALANINE-CARBOXYPEPTIDASE/ENDOPEPTIDASE AMPH"/>
    <property type="match status" value="1"/>
</dbReference>
<dbReference type="AlphaFoldDB" id="A0A9Q9ACU0"/>
<reference evidence="4" key="1">
    <citation type="submission" date="2022-06" db="EMBL/GenBank/DDBJ databases">
        <title>Complete genome sequences of two strains of the flax pathogen Septoria linicola.</title>
        <authorList>
            <person name="Lapalu N."/>
            <person name="Simon A."/>
            <person name="Demenou B."/>
            <person name="Paumier D."/>
            <person name="Guillot M.-P."/>
            <person name="Gout L."/>
            <person name="Valade R."/>
        </authorList>
    </citation>
    <scope>NUCLEOTIDE SEQUENCE</scope>
    <source>
        <strain evidence="4">SE15195</strain>
    </source>
</reference>
<name>A0A9Q9ACU0_9PEZI</name>
<comment type="similarity">
    <text evidence="1">Belongs to the peptidase S12 family.</text>
</comment>
<feature type="domain" description="Beta-lactamase-related" evidence="2">
    <location>
        <begin position="21"/>
        <end position="372"/>
    </location>
</feature>
<dbReference type="EMBL" id="CP099418">
    <property type="protein sequence ID" value="USW47194.1"/>
    <property type="molecule type" value="Genomic_DNA"/>
</dbReference>
<dbReference type="InterPro" id="IPR012338">
    <property type="entry name" value="Beta-lactam/transpept-like"/>
</dbReference>
<keyword evidence="5" id="KW-1185">Reference proteome</keyword>
<dbReference type="PANTHER" id="PTHR46825:SF15">
    <property type="entry name" value="BETA-LACTAMASE-RELATED DOMAIN-CONTAINING PROTEIN"/>
    <property type="match status" value="1"/>
</dbReference>
<evidence type="ECO:0000313" key="5">
    <source>
        <dbReference type="Proteomes" id="UP001056384"/>
    </source>
</evidence>
<evidence type="ECO:0000313" key="4">
    <source>
        <dbReference type="EMBL" id="USW47194.1"/>
    </source>
</evidence>
<dbReference type="SUPFAM" id="SSF56601">
    <property type="entry name" value="beta-lactamase/transpeptidase-like"/>
    <property type="match status" value="1"/>
</dbReference>
<dbReference type="InterPro" id="IPR021860">
    <property type="entry name" value="Peptidase_S12_Pab87-rel_C"/>
</dbReference>
<accession>A0A9Q9ACU0</accession>
<dbReference type="Gene3D" id="3.40.710.10">
    <property type="entry name" value="DD-peptidase/beta-lactamase superfamily"/>
    <property type="match status" value="1"/>
</dbReference>
<proteinExistence type="inferred from homology"/>
<dbReference type="InterPro" id="IPR001466">
    <property type="entry name" value="Beta-lactam-related"/>
</dbReference>
<dbReference type="OrthoDB" id="552049at2759"/>
<gene>
    <name evidence="4" type="ORF">Slin15195_G005130</name>
</gene>
<dbReference type="InterPro" id="IPR050491">
    <property type="entry name" value="AmpC-like"/>
</dbReference>
<protein>
    <submittedName>
        <fullName evidence="4">Beta-lactamase/transpeptidase</fullName>
    </submittedName>
</protein>
<evidence type="ECO:0000259" key="3">
    <source>
        <dbReference type="Pfam" id="PF11954"/>
    </source>
</evidence>
<evidence type="ECO:0000259" key="2">
    <source>
        <dbReference type="Pfam" id="PF00144"/>
    </source>
</evidence>
<dbReference type="Pfam" id="PF11954">
    <property type="entry name" value="DUF3471"/>
    <property type="match status" value="1"/>
</dbReference>
<dbReference type="Proteomes" id="UP001056384">
    <property type="component" value="Chromosome 1"/>
</dbReference>
<evidence type="ECO:0000256" key="1">
    <source>
        <dbReference type="ARBA" id="ARBA00038215"/>
    </source>
</evidence>